<dbReference type="AlphaFoldDB" id="A0A316V8K8"/>
<dbReference type="NCBIfam" id="TIGR00055">
    <property type="entry name" value="uppS"/>
    <property type="match status" value="1"/>
</dbReference>
<proteinExistence type="inferred from homology"/>
<keyword evidence="2 4" id="KW-0808">Transferase</keyword>
<sequence>MLTPFQPIVERILLALLSIGPIPQHIGIIMDGNRRYARNFPGGPIPVSQGHLSGFNALKSVLEACLKLRGMTTVTVYAFAINNFGRDRDEVAAIMDLAKRNLVQLAAHGELLARHSVRLRMIGRKELLSDDVLAALEKVERMTEGNRSATLNICIAYASSDEMANAVEKCIQSSTSPLGKEITVQDLDAQMMLHHSPPCDILVRTSDVHRLSDFMLWQCTHAQLQFTKRYWPLFGLRELVPIVLDYQR</sequence>
<gene>
    <name evidence="5" type="ORF">FA14DRAFT_135563</name>
</gene>
<organism evidence="5 6">
    <name type="scientific">Meira miltonrushii</name>
    <dbReference type="NCBI Taxonomy" id="1280837"/>
    <lineage>
        <taxon>Eukaryota</taxon>
        <taxon>Fungi</taxon>
        <taxon>Dikarya</taxon>
        <taxon>Basidiomycota</taxon>
        <taxon>Ustilaginomycotina</taxon>
        <taxon>Exobasidiomycetes</taxon>
        <taxon>Exobasidiales</taxon>
        <taxon>Brachybasidiaceae</taxon>
        <taxon>Meira</taxon>
    </lineage>
</organism>
<dbReference type="GeneID" id="37018788"/>
<evidence type="ECO:0000313" key="5">
    <source>
        <dbReference type="EMBL" id="PWN33358.1"/>
    </source>
</evidence>
<name>A0A316V8K8_9BASI</name>
<keyword evidence="3" id="KW-0460">Magnesium</keyword>
<dbReference type="GO" id="GO:0016094">
    <property type="term" value="P:polyprenol biosynthetic process"/>
    <property type="evidence" value="ECO:0007669"/>
    <property type="project" value="TreeGrafter"/>
</dbReference>
<dbReference type="EMBL" id="KZ819604">
    <property type="protein sequence ID" value="PWN33358.1"/>
    <property type="molecule type" value="Genomic_DNA"/>
</dbReference>
<evidence type="ECO:0000313" key="6">
    <source>
        <dbReference type="Proteomes" id="UP000245771"/>
    </source>
</evidence>
<dbReference type="Proteomes" id="UP000245771">
    <property type="component" value="Unassembled WGS sequence"/>
</dbReference>
<evidence type="ECO:0000256" key="2">
    <source>
        <dbReference type="ARBA" id="ARBA00022679"/>
    </source>
</evidence>
<dbReference type="PANTHER" id="PTHR10291">
    <property type="entry name" value="DEHYDRODOLICHYL DIPHOSPHATE SYNTHASE FAMILY MEMBER"/>
    <property type="match status" value="1"/>
</dbReference>
<keyword evidence="6" id="KW-1185">Reference proteome</keyword>
<evidence type="ECO:0000256" key="1">
    <source>
        <dbReference type="ARBA" id="ARBA00005432"/>
    </source>
</evidence>
<dbReference type="FunFam" id="3.40.1180.10:FF:000005">
    <property type="entry name" value="Alkyl transferase"/>
    <property type="match status" value="1"/>
</dbReference>
<dbReference type="STRING" id="1280837.A0A316V8K8"/>
<dbReference type="EC" id="2.5.1.-" evidence="4"/>
<evidence type="ECO:0000256" key="4">
    <source>
        <dbReference type="RuleBase" id="RU363018"/>
    </source>
</evidence>
<reference evidence="5 6" key="1">
    <citation type="journal article" date="2018" name="Mol. Biol. Evol.">
        <title>Broad Genomic Sampling Reveals a Smut Pathogenic Ancestry of the Fungal Clade Ustilaginomycotina.</title>
        <authorList>
            <person name="Kijpornyongpan T."/>
            <person name="Mondo S.J."/>
            <person name="Barry K."/>
            <person name="Sandor L."/>
            <person name="Lee J."/>
            <person name="Lipzen A."/>
            <person name="Pangilinan J."/>
            <person name="LaButti K."/>
            <person name="Hainaut M."/>
            <person name="Henrissat B."/>
            <person name="Grigoriev I.V."/>
            <person name="Spatafora J.W."/>
            <person name="Aime M.C."/>
        </authorList>
    </citation>
    <scope>NUCLEOTIDE SEQUENCE [LARGE SCALE GENOMIC DNA]</scope>
    <source>
        <strain evidence="5 6">MCA 3882</strain>
    </source>
</reference>
<dbReference type="InterPro" id="IPR036424">
    <property type="entry name" value="UPP_synth-like_sf"/>
</dbReference>
<dbReference type="GO" id="GO:1904423">
    <property type="term" value="C:dehydrodolichyl diphosphate synthase complex"/>
    <property type="evidence" value="ECO:0007669"/>
    <property type="project" value="TreeGrafter"/>
</dbReference>
<dbReference type="Pfam" id="PF01255">
    <property type="entry name" value="Prenyltransf"/>
    <property type="match status" value="1"/>
</dbReference>
<dbReference type="InterPro" id="IPR001441">
    <property type="entry name" value="UPP_synth-like"/>
</dbReference>
<dbReference type="FunCoup" id="A0A316V8K8">
    <property type="interactions" value="390"/>
</dbReference>
<dbReference type="SUPFAM" id="SSF64005">
    <property type="entry name" value="Undecaprenyl diphosphate synthase"/>
    <property type="match status" value="1"/>
</dbReference>
<dbReference type="RefSeq" id="XP_025353660.1">
    <property type="nucleotide sequence ID" value="XM_025497007.1"/>
</dbReference>
<dbReference type="Gene3D" id="3.40.1180.10">
    <property type="entry name" value="Decaprenyl diphosphate synthase-like"/>
    <property type="match status" value="1"/>
</dbReference>
<dbReference type="GO" id="GO:0005811">
    <property type="term" value="C:lipid droplet"/>
    <property type="evidence" value="ECO:0007669"/>
    <property type="project" value="TreeGrafter"/>
</dbReference>
<dbReference type="GO" id="GO:0005783">
    <property type="term" value="C:endoplasmic reticulum"/>
    <property type="evidence" value="ECO:0007669"/>
    <property type="project" value="TreeGrafter"/>
</dbReference>
<protein>
    <recommendedName>
        <fullName evidence="4">Alkyl transferase</fullName>
        <ecNumber evidence="4">2.5.1.-</ecNumber>
    </recommendedName>
</protein>
<dbReference type="CDD" id="cd00475">
    <property type="entry name" value="Cis_IPPS"/>
    <property type="match status" value="1"/>
</dbReference>
<evidence type="ECO:0000256" key="3">
    <source>
        <dbReference type="ARBA" id="ARBA00022842"/>
    </source>
</evidence>
<comment type="similarity">
    <text evidence="1 4">Belongs to the UPP synthase family.</text>
</comment>
<dbReference type="GO" id="GO:0016020">
    <property type="term" value="C:membrane"/>
    <property type="evidence" value="ECO:0007669"/>
    <property type="project" value="TreeGrafter"/>
</dbReference>
<feature type="non-terminal residue" evidence="5">
    <location>
        <position position="248"/>
    </location>
</feature>
<dbReference type="OrthoDB" id="4173905at2759"/>
<dbReference type="InParanoid" id="A0A316V8K8"/>
<dbReference type="PANTHER" id="PTHR10291:SF43">
    <property type="entry name" value="DEHYDRODOLICHYL DIPHOSPHATE SYNTHASE COMPLEX SUBUNIT DHDDS"/>
    <property type="match status" value="1"/>
</dbReference>
<accession>A0A316V8K8</accession>
<dbReference type="GO" id="GO:0045547">
    <property type="term" value="F:ditrans,polycis-polyprenyl diphosphate synthase [(2E,6E)-farnesyl diphosphate specific] activity"/>
    <property type="evidence" value="ECO:0007669"/>
    <property type="project" value="TreeGrafter"/>
</dbReference>